<dbReference type="EMBL" id="JAUSTF010000004">
    <property type="protein sequence ID" value="MDQ0180850.1"/>
    <property type="molecule type" value="Genomic_DNA"/>
</dbReference>
<keyword evidence="4" id="KW-1185">Reference proteome</keyword>
<evidence type="ECO:0000256" key="1">
    <source>
        <dbReference type="SAM" id="MobiDB-lite"/>
    </source>
</evidence>
<gene>
    <name evidence="2" type="ORF">J2S90_001676</name>
    <name evidence="3" type="ORF">J2S93_002277</name>
</gene>
<dbReference type="EMBL" id="JAUSRG010000003">
    <property type="protein sequence ID" value="MDP9904721.1"/>
    <property type="molecule type" value="Genomic_DNA"/>
</dbReference>
<feature type="region of interest" description="Disordered" evidence="1">
    <location>
        <begin position="60"/>
        <end position="93"/>
    </location>
</feature>
<accession>A0AAW8D731</accession>
<dbReference type="Proteomes" id="UP001242995">
    <property type="component" value="Unassembled WGS sequence"/>
</dbReference>
<evidence type="ECO:0008006" key="6">
    <source>
        <dbReference type="Google" id="ProtNLM"/>
    </source>
</evidence>
<name>A0AAW8D731_9MICC</name>
<sequence length="226" mass="24072">MWLHLVPALLGHLFRMGAIVVPRAPVPSAWRAVRAASPGSLSSGIVLRPSGSPALSVALAPQRSSHRAGGGSRRPPGRPAQNATHPCSSRRRIRKRELPTLRPLCSVVGTPTKQLSDPIGHRGVFQLCQGGSSALPRVECFLDSSLAQRLLASGPARLTSACGPPAERIAPCHTRRPHRGRHPHVAGGASRISWAGWSNRGLRQGWCHPLVVQSCPSQDHQPSNAV</sequence>
<evidence type="ECO:0000313" key="4">
    <source>
        <dbReference type="Proteomes" id="UP001230951"/>
    </source>
</evidence>
<protein>
    <recommendedName>
        <fullName evidence="6">Secreted protein</fullName>
    </recommendedName>
</protein>
<reference evidence="2 4" key="1">
    <citation type="submission" date="2023-07" db="EMBL/GenBank/DDBJ databases">
        <title>Sorghum-associated microbial communities from plants grown in Nebraska, USA.</title>
        <authorList>
            <person name="Schachtman D."/>
        </authorList>
    </citation>
    <scope>NUCLEOTIDE SEQUENCE</scope>
    <source>
        <strain evidence="2">DS1006</strain>
        <strain evidence="3 4">DS1016</strain>
    </source>
</reference>
<dbReference type="AlphaFoldDB" id="A0AAW8D731"/>
<evidence type="ECO:0000313" key="2">
    <source>
        <dbReference type="EMBL" id="MDP9904721.1"/>
    </source>
</evidence>
<proteinExistence type="predicted"/>
<evidence type="ECO:0000313" key="3">
    <source>
        <dbReference type="EMBL" id="MDQ0180850.1"/>
    </source>
</evidence>
<organism evidence="2 5">
    <name type="scientific">Arthrobacter bambusae</name>
    <dbReference type="NCBI Taxonomy" id="1338426"/>
    <lineage>
        <taxon>Bacteria</taxon>
        <taxon>Bacillati</taxon>
        <taxon>Actinomycetota</taxon>
        <taxon>Actinomycetes</taxon>
        <taxon>Micrococcales</taxon>
        <taxon>Micrococcaceae</taxon>
        <taxon>Arthrobacter</taxon>
    </lineage>
</organism>
<evidence type="ECO:0000313" key="5">
    <source>
        <dbReference type="Proteomes" id="UP001242995"/>
    </source>
</evidence>
<dbReference type="Proteomes" id="UP001230951">
    <property type="component" value="Unassembled WGS sequence"/>
</dbReference>
<comment type="caution">
    <text evidence="2">The sequence shown here is derived from an EMBL/GenBank/DDBJ whole genome shotgun (WGS) entry which is preliminary data.</text>
</comment>